<dbReference type="Gene3D" id="3.20.20.70">
    <property type="entry name" value="Aldolase class I"/>
    <property type="match status" value="1"/>
</dbReference>
<proteinExistence type="inferred from homology"/>
<comment type="caution">
    <text evidence="11">Lacks conserved residue(s) required for the propagation of feature annotation.</text>
</comment>
<keyword evidence="6 11" id="KW-0784">Thiamine biosynthesis</keyword>
<dbReference type="UniPathway" id="UPA00060">
    <property type="reaction ID" value="UER00141"/>
</dbReference>
<evidence type="ECO:0000256" key="9">
    <source>
        <dbReference type="ARBA" id="ARBA00047883"/>
    </source>
</evidence>
<dbReference type="EMBL" id="MASW01000001">
    <property type="protein sequence ID" value="PXY31031.1"/>
    <property type="molecule type" value="Genomic_DNA"/>
</dbReference>
<dbReference type="CDD" id="cd00564">
    <property type="entry name" value="TMP_TenI"/>
    <property type="match status" value="1"/>
</dbReference>
<comment type="caution">
    <text evidence="15">The sequence shown here is derived from an EMBL/GenBank/DDBJ whole genome shotgun (WGS) entry which is preliminary data.</text>
</comment>
<dbReference type="EC" id="2.5.1.3" evidence="11"/>
<feature type="binding site" evidence="11">
    <location>
        <position position="152"/>
    </location>
    <ligand>
        <name>4-amino-2-methyl-5-(diphosphooxymethyl)pyrimidine</name>
        <dbReference type="ChEBI" id="CHEBI:57841"/>
    </ligand>
</feature>
<comment type="pathway">
    <text evidence="2 11 13">Cofactor biosynthesis; thiamine diphosphate biosynthesis; thiamine phosphate from 4-amino-2-methyl-5-diphosphomethylpyrimidine and 4-methyl-5-(2-phosphoethyl)-thiazole: step 1/1.</text>
</comment>
<keyword evidence="4 11" id="KW-0479">Metal-binding</keyword>
<comment type="function">
    <text evidence="1 11">Condenses 4-methyl-5-(beta-hydroxyethyl)thiazole monophosphate (THZ-P) and 2-methyl-4-amino-5-hydroxymethyl pyrimidine pyrophosphate (HMP-PP) to form thiamine monophosphate (TMP).</text>
</comment>
<dbReference type="OrthoDB" id="3243336at2"/>
<dbReference type="GO" id="GO:0005737">
    <property type="term" value="C:cytoplasm"/>
    <property type="evidence" value="ECO:0007669"/>
    <property type="project" value="TreeGrafter"/>
</dbReference>
<evidence type="ECO:0000313" key="15">
    <source>
        <dbReference type="EMBL" id="PXY31031.1"/>
    </source>
</evidence>
<evidence type="ECO:0000256" key="2">
    <source>
        <dbReference type="ARBA" id="ARBA00005165"/>
    </source>
</evidence>
<accession>A0A2V4B7D0</accession>
<evidence type="ECO:0000313" key="16">
    <source>
        <dbReference type="Proteomes" id="UP000249915"/>
    </source>
</evidence>
<keyword evidence="5 11" id="KW-0460">Magnesium</keyword>
<dbReference type="Pfam" id="PF02581">
    <property type="entry name" value="TMP-TENI"/>
    <property type="match status" value="1"/>
</dbReference>
<dbReference type="RefSeq" id="WP_112279058.1">
    <property type="nucleotide sequence ID" value="NZ_MASW01000001.1"/>
</dbReference>
<dbReference type="InterPro" id="IPR034291">
    <property type="entry name" value="TMP_synthase"/>
</dbReference>
<dbReference type="SUPFAM" id="SSF51391">
    <property type="entry name" value="Thiamin phosphate synthase"/>
    <property type="match status" value="1"/>
</dbReference>
<dbReference type="Proteomes" id="UP000249915">
    <property type="component" value="Unassembled WGS sequence"/>
</dbReference>
<gene>
    <name evidence="11" type="primary">thiE</name>
    <name evidence="15" type="ORF">BAY60_00990</name>
</gene>
<comment type="similarity">
    <text evidence="10 11 12">Belongs to the thiamine-phosphate synthase family.</text>
</comment>
<evidence type="ECO:0000256" key="4">
    <source>
        <dbReference type="ARBA" id="ARBA00022723"/>
    </source>
</evidence>
<dbReference type="PANTHER" id="PTHR20857:SF15">
    <property type="entry name" value="THIAMINE-PHOSPHATE SYNTHASE"/>
    <property type="match status" value="1"/>
</dbReference>
<organism evidence="15 16">
    <name type="scientific">Prauserella muralis</name>
    <dbReference type="NCBI Taxonomy" id="588067"/>
    <lineage>
        <taxon>Bacteria</taxon>
        <taxon>Bacillati</taxon>
        <taxon>Actinomycetota</taxon>
        <taxon>Actinomycetes</taxon>
        <taxon>Pseudonocardiales</taxon>
        <taxon>Pseudonocardiaceae</taxon>
        <taxon>Prauserella</taxon>
    </lineage>
</organism>
<keyword evidence="16" id="KW-1185">Reference proteome</keyword>
<evidence type="ECO:0000256" key="13">
    <source>
        <dbReference type="RuleBase" id="RU004253"/>
    </source>
</evidence>
<evidence type="ECO:0000256" key="12">
    <source>
        <dbReference type="RuleBase" id="RU003826"/>
    </source>
</evidence>
<dbReference type="InterPro" id="IPR013785">
    <property type="entry name" value="Aldolase_TIM"/>
</dbReference>
<sequence length="227" mass="23746">MPGLNGDQIRQRLSGARLYLCTDARRTRGDLAEFADAALAGGVDIVQLRDKTGGAPLEARQEIEALEVLAEACARHGALLSVNDRADVALAVGADVLHLGQDDLPVAVARRVLGDDPVVGRSTHSLEQARAAAAEPGVDYFCVGPCWPTPTKPGREAPGLGLVRSVADEVATVRPWFAIGGIDLARVPEVLTAGAERAVVVRAITEAEDPRAAAASLREALTARRPG</sequence>
<evidence type="ECO:0000256" key="7">
    <source>
        <dbReference type="ARBA" id="ARBA00047334"/>
    </source>
</evidence>
<feature type="binding site" evidence="11">
    <location>
        <position position="181"/>
    </location>
    <ligand>
        <name>2-[(2R,5Z)-2-carboxy-4-methylthiazol-5(2H)-ylidene]ethyl phosphate</name>
        <dbReference type="ChEBI" id="CHEBI:62899"/>
    </ligand>
</feature>
<feature type="binding site" evidence="11">
    <location>
        <begin position="149"/>
        <end position="151"/>
    </location>
    <ligand>
        <name>2-[(2R,5Z)-2-carboxy-4-methylthiazol-5(2H)-ylidene]ethyl phosphate</name>
        <dbReference type="ChEBI" id="CHEBI:62899"/>
    </ligand>
</feature>
<evidence type="ECO:0000256" key="8">
    <source>
        <dbReference type="ARBA" id="ARBA00047851"/>
    </source>
</evidence>
<protein>
    <recommendedName>
        <fullName evidence="11">Thiamine-phosphate synthase</fullName>
        <shortName evidence="11">TP synthase</shortName>
        <shortName evidence="11">TPS</shortName>
        <ecNumber evidence="11">2.5.1.3</ecNumber>
    </recommendedName>
    <alternativeName>
        <fullName evidence="11">Thiamine-phosphate pyrophosphorylase</fullName>
        <shortName evidence="11">TMP pyrophosphorylase</shortName>
        <shortName evidence="11">TMP-PPase</shortName>
    </alternativeName>
</protein>
<reference evidence="15 16" key="1">
    <citation type="submission" date="2016-07" db="EMBL/GenBank/DDBJ databases">
        <title>Draft genome sequence of Prauserella muralis DSM 45305, isolated from a mould-covered wall in an indoor environment.</title>
        <authorList>
            <person name="Ruckert C."/>
            <person name="Albersmeier A."/>
            <person name="Jiang C.-L."/>
            <person name="Jiang Y."/>
            <person name="Kalinowski J."/>
            <person name="Schneider O."/>
            <person name="Winkler A."/>
            <person name="Zotchev S.B."/>
        </authorList>
    </citation>
    <scope>NUCLEOTIDE SEQUENCE [LARGE SCALE GENOMIC DNA]</scope>
    <source>
        <strain evidence="15 16">DSM 45305</strain>
    </source>
</reference>
<evidence type="ECO:0000256" key="3">
    <source>
        <dbReference type="ARBA" id="ARBA00022679"/>
    </source>
</evidence>
<dbReference type="GO" id="GO:0004789">
    <property type="term" value="F:thiamine-phosphate diphosphorylase activity"/>
    <property type="evidence" value="ECO:0007669"/>
    <property type="project" value="UniProtKB-UniRule"/>
</dbReference>
<feature type="binding site" evidence="11">
    <location>
        <position position="122"/>
    </location>
    <ligand>
        <name>4-amino-2-methyl-5-(diphosphooxymethyl)pyrimidine</name>
        <dbReference type="ChEBI" id="CHEBI:57841"/>
    </ligand>
</feature>
<comment type="cofactor">
    <cofactor evidence="11">
        <name>Mg(2+)</name>
        <dbReference type="ChEBI" id="CHEBI:18420"/>
    </cofactor>
    <text evidence="11">Binds 1 Mg(2+) ion per subunit.</text>
</comment>
<dbReference type="AlphaFoldDB" id="A0A2V4B7D0"/>
<evidence type="ECO:0000256" key="10">
    <source>
        <dbReference type="ARBA" id="ARBA00061123"/>
    </source>
</evidence>
<feature type="binding site" evidence="11">
    <location>
        <position position="84"/>
    </location>
    <ligand>
        <name>Mg(2+)</name>
        <dbReference type="ChEBI" id="CHEBI:18420"/>
    </ligand>
</feature>
<evidence type="ECO:0000259" key="14">
    <source>
        <dbReference type="Pfam" id="PF02581"/>
    </source>
</evidence>
<evidence type="ECO:0000256" key="1">
    <source>
        <dbReference type="ARBA" id="ARBA00003814"/>
    </source>
</evidence>
<comment type="catalytic activity">
    <reaction evidence="8 11 12">
        <text>2-(2-carboxy-4-methylthiazol-5-yl)ethyl phosphate + 4-amino-2-methyl-5-(diphosphooxymethyl)pyrimidine + 2 H(+) = thiamine phosphate + CO2 + diphosphate</text>
        <dbReference type="Rhea" id="RHEA:47848"/>
        <dbReference type="ChEBI" id="CHEBI:15378"/>
        <dbReference type="ChEBI" id="CHEBI:16526"/>
        <dbReference type="ChEBI" id="CHEBI:33019"/>
        <dbReference type="ChEBI" id="CHEBI:37575"/>
        <dbReference type="ChEBI" id="CHEBI:57841"/>
        <dbReference type="ChEBI" id="CHEBI:62890"/>
        <dbReference type="EC" id="2.5.1.3"/>
    </reaction>
</comment>
<feature type="binding site" evidence="11">
    <location>
        <position position="103"/>
    </location>
    <ligand>
        <name>Mg(2+)</name>
        <dbReference type="ChEBI" id="CHEBI:18420"/>
    </ligand>
</feature>
<dbReference type="GO" id="GO:0009229">
    <property type="term" value="P:thiamine diphosphate biosynthetic process"/>
    <property type="evidence" value="ECO:0007669"/>
    <property type="project" value="UniProtKB-UniRule"/>
</dbReference>
<evidence type="ECO:0000256" key="5">
    <source>
        <dbReference type="ARBA" id="ARBA00022842"/>
    </source>
</evidence>
<comment type="catalytic activity">
    <reaction evidence="7 11 12">
        <text>4-methyl-5-(2-phosphooxyethyl)-thiazole + 4-amino-2-methyl-5-(diphosphooxymethyl)pyrimidine + H(+) = thiamine phosphate + diphosphate</text>
        <dbReference type="Rhea" id="RHEA:22328"/>
        <dbReference type="ChEBI" id="CHEBI:15378"/>
        <dbReference type="ChEBI" id="CHEBI:33019"/>
        <dbReference type="ChEBI" id="CHEBI:37575"/>
        <dbReference type="ChEBI" id="CHEBI:57841"/>
        <dbReference type="ChEBI" id="CHEBI:58296"/>
        <dbReference type="EC" id="2.5.1.3"/>
    </reaction>
</comment>
<evidence type="ECO:0000256" key="6">
    <source>
        <dbReference type="ARBA" id="ARBA00022977"/>
    </source>
</evidence>
<dbReference type="HAMAP" id="MF_00097">
    <property type="entry name" value="TMP_synthase"/>
    <property type="match status" value="1"/>
</dbReference>
<dbReference type="FunFam" id="3.20.20.70:FF:000178">
    <property type="entry name" value="Thiamine-phosphate synthase"/>
    <property type="match status" value="1"/>
</dbReference>
<feature type="binding site" evidence="11">
    <location>
        <position position="83"/>
    </location>
    <ligand>
        <name>4-amino-2-methyl-5-(diphosphooxymethyl)pyrimidine</name>
        <dbReference type="ChEBI" id="CHEBI:57841"/>
    </ligand>
</feature>
<name>A0A2V4B7D0_9PSEU</name>
<feature type="binding site" evidence="11">
    <location>
        <begin position="47"/>
        <end position="51"/>
    </location>
    <ligand>
        <name>4-amino-2-methyl-5-(diphosphooxymethyl)pyrimidine</name>
        <dbReference type="ChEBI" id="CHEBI:57841"/>
    </ligand>
</feature>
<dbReference type="NCBIfam" id="TIGR00693">
    <property type="entry name" value="thiE"/>
    <property type="match status" value="1"/>
</dbReference>
<dbReference type="GO" id="GO:0000287">
    <property type="term" value="F:magnesium ion binding"/>
    <property type="evidence" value="ECO:0007669"/>
    <property type="project" value="UniProtKB-UniRule"/>
</dbReference>
<dbReference type="InterPro" id="IPR022998">
    <property type="entry name" value="ThiamineP_synth_TenI"/>
</dbReference>
<keyword evidence="3 11" id="KW-0808">Transferase</keyword>
<comment type="catalytic activity">
    <reaction evidence="9 11 12">
        <text>2-[(2R,5Z)-2-carboxy-4-methylthiazol-5(2H)-ylidene]ethyl phosphate + 4-amino-2-methyl-5-(diphosphooxymethyl)pyrimidine + 2 H(+) = thiamine phosphate + CO2 + diphosphate</text>
        <dbReference type="Rhea" id="RHEA:47844"/>
        <dbReference type="ChEBI" id="CHEBI:15378"/>
        <dbReference type="ChEBI" id="CHEBI:16526"/>
        <dbReference type="ChEBI" id="CHEBI:33019"/>
        <dbReference type="ChEBI" id="CHEBI:37575"/>
        <dbReference type="ChEBI" id="CHEBI:57841"/>
        <dbReference type="ChEBI" id="CHEBI:62899"/>
        <dbReference type="EC" id="2.5.1.3"/>
    </reaction>
</comment>
<dbReference type="PANTHER" id="PTHR20857">
    <property type="entry name" value="THIAMINE-PHOSPHATE PYROPHOSPHORYLASE"/>
    <property type="match status" value="1"/>
</dbReference>
<evidence type="ECO:0000256" key="11">
    <source>
        <dbReference type="HAMAP-Rule" id="MF_00097"/>
    </source>
</evidence>
<feature type="domain" description="Thiamine phosphate synthase/TenI" evidence="14">
    <location>
        <begin position="18"/>
        <end position="204"/>
    </location>
</feature>
<dbReference type="GO" id="GO:0009228">
    <property type="term" value="P:thiamine biosynthetic process"/>
    <property type="evidence" value="ECO:0007669"/>
    <property type="project" value="UniProtKB-KW"/>
</dbReference>
<dbReference type="InterPro" id="IPR036206">
    <property type="entry name" value="ThiamineP_synth_sf"/>
</dbReference>